<dbReference type="Proteomes" id="UP001380953">
    <property type="component" value="Unassembled WGS sequence"/>
</dbReference>
<reference evidence="1" key="1">
    <citation type="submission" date="2024-03" db="EMBL/GenBank/DDBJ databases">
        <title>Whole genome sequecning of epiphytes from Marcgravia umbellata leaves.</title>
        <authorList>
            <person name="Kumar G."/>
            <person name="Savka M.A."/>
        </authorList>
    </citation>
    <scope>NUCLEOTIDE SEQUENCE</scope>
    <source>
        <strain evidence="1">RIT_BL5</strain>
    </source>
</reference>
<evidence type="ECO:0000313" key="2">
    <source>
        <dbReference type="Proteomes" id="UP001380953"/>
    </source>
</evidence>
<gene>
    <name evidence="1" type="ORF">WKI47_14985</name>
</gene>
<accession>A0ACC6PE43</accession>
<dbReference type="EMBL" id="JBBKAR010000039">
    <property type="protein sequence ID" value="MEJ8305209.1"/>
    <property type="molecule type" value="Genomic_DNA"/>
</dbReference>
<comment type="caution">
    <text evidence="1">The sequence shown here is derived from an EMBL/GenBank/DDBJ whole genome shotgun (WGS) entry which is preliminary data.</text>
</comment>
<name>A0ACC6PE43_9BACL</name>
<organism evidence="1 2">
    <name type="scientific">Saccharibacillus sacchari</name>
    <dbReference type="NCBI Taxonomy" id="456493"/>
    <lineage>
        <taxon>Bacteria</taxon>
        <taxon>Bacillati</taxon>
        <taxon>Bacillota</taxon>
        <taxon>Bacilli</taxon>
        <taxon>Bacillales</taxon>
        <taxon>Paenibacillaceae</taxon>
        <taxon>Saccharibacillus</taxon>
    </lineage>
</organism>
<protein>
    <submittedName>
        <fullName evidence="1">SDR family NAD(P)-dependent oxidoreductase</fullName>
    </submittedName>
</protein>
<sequence>MKTIAIIGAGPGLGLSIAKRFGAEGFRVALLSRNAAKLDTLVQELKSLNIEARAYPADVSDLDALRSSLQKMKQDFGSIDVLEFSPYAGFETFVHALQVRPEDAEAQLRAYVLPAILAVNELLPDMLTRGNGAFLFTTGFSAMAPIPMIGNAGIAMSGLRNYITNLHNELKEKGIYIGHLSIGTLIAPGTEGDPDIIAETWYSMYAEQNIFEATFPAVISIPSN</sequence>
<evidence type="ECO:0000313" key="1">
    <source>
        <dbReference type="EMBL" id="MEJ8305209.1"/>
    </source>
</evidence>
<keyword evidence="2" id="KW-1185">Reference proteome</keyword>
<proteinExistence type="predicted"/>